<dbReference type="InterPro" id="IPR017998">
    <property type="entry name" value="Chaperone_TCP-1"/>
</dbReference>
<dbReference type="InterPro" id="IPR002194">
    <property type="entry name" value="Chaperonin_TCP-1_CS"/>
</dbReference>
<dbReference type="Gene3D" id="3.50.7.10">
    <property type="entry name" value="GroEL"/>
    <property type="match status" value="1"/>
</dbReference>
<dbReference type="PROSITE" id="PS00750">
    <property type="entry name" value="TCP1_1"/>
    <property type="match status" value="1"/>
</dbReference>
<dbReference type="Pfam" id="PF00118">
    <property type="entry name" value="Cpn60_TCP1"/>
    <property type="match status" value="1"/>
</dbReference>
<evidence type="ECO:0000256" key="2">
    <source>
        <dbReference type="ARBA" id="ARBA00008020"/>
    </source>
</evidence>
<organism evidence="11">
    <name type="scientific">Tetraselmis sp. GSL018</name>
    <dbReference type="NCBI Taxonomy" id="582737"/>
    <lineage>
        <taxon>Eukaryota</taxon>
        <taxon>Viridiplantae</taxon>
        <taxon>Chlorophyta</taxon>
        <taxon>core chlorophytes</taxon>
        <taxon>Chlorodendrophyceae</taxon>
        <taxon>Chlorodendrales</taxon>
        <taxon>Chlorodendraceae</taxon>
        <taxon>Tetraselmis</taxon>
    </lineage>
</organism>
<dbReference type="EMBL" id="GBEZ01025301">
    <property type="protein sequence ID" value="JAC61771.1"/>
    <property type="molecule type" value="Transcribed_RNA"/>
</dbReference>
<evidence type="ECO:0000256" key="3">
    <source>
        <dbReference type="ARBA" id="ARBA00016107"/>
    </source>
</evidence>
<dbReference type="SUPFAM" id="SSF52029">
    <property type="entry name" value="GroEL apical domain-like"/>
    <property type="match status" value="1"/>
</dbReference>
<keyword evidence="6 9" id="KW-0067">ATP-binding</keyword>
<comment type="subcellular location">
    <subcellularLocation>
        <location evidence="1">Cytoplasm</location>
    </subcellularLocation>
</comment>
<evidence type="ECO:0000256" key="9">
    <source>
        <dbReference type="RuleBase" id="RU004187"/>
    </source>
</evidence>
<name>A0A061QTV4_9CHLO</name>
<dbReference type="Gene3D" id="1.10.560.10">
    <property type="entry name" value="GroEL-like equatorial domain"/>
    <property type="match status" value="1"/>
</dbReference>
<feature type="region of interest" description="Disordered" evidence="10">
    <location>
        <begin position="1"/>
        <end position="29"/>
    </location>
</feature>
<evidence type="ECO:0000256" key="10">
    <source>
        <dbReference type="SAM" id="MobiDB-lite"/>
    </source>
</evidence>
<dbReference type="SUPFAM" id="SSF48592">
    <property type="entry name" value="GroEL equatorial domain-like"/>
    <property type="match status" value="1"/>
</dbReference>
<dbReference type="Gene3D" id="3.30.260.10">
    <property type="entry name" value="TCP-1-like chaperonin intermediate domain"/>
    <property type="match status" value="1"/>
</dbReference>
<keyword evidence="7 9" id="KW-0143">Chaperone</keyword>
<keyword evidence="4" id="KW-0963">Cytoplasm</keyword>
<sequence length="364" mass="38767">MVAAASDAGARVPGGKGDMHSDNAKKKSVRAANIDSAKAVADAVRTSLGPRGMDKMVCAPNNEVLITNDGATILQKMTVTQPAAKMLVELSKSQDVVAGDGTTSVVVICGALLRKCSELLEKGVHPTVISDAFQGAAGKAIEILEKISMPVDLSDRDALVQAATTSLSSKVVSQYSSLLAPMAMDSVMRIRDASGGNTLDLKDVRIVSKLGGTVDDSELIDGMVFDQRAAKGANGPTKVQNAKIALIQFCVSPPKTDLENNVVVSDYAAMDRILKEERNYILGMVKKIKASGCNVLLIQKSILRDATTELSLHYLAKAKIMVIKDIERDDIDFISKTLNCLPVAHIDHLKPEKLGQADLVQEVE</sequence>
<gene>
    <name evidence="11" type="ORF">TSPGSL018_25270</name>
</gene>
<accession>A0A061QTV4</accession>
<evidence type="ECO:0000256" key="7">
    <source>
        <dbReference type="ARBA" id="ARBA00023186"/>
    </source>
</evidence>
<evidence type="ECO:0000256" key="8">
    <source>
        <dbReference type="ARBA" id="ARBA00030347"/>
    </source>
</evidence>
<evidence type="ECO:0000313" key="11">
    <source>
        <dbReference type="EMBL" id="JAC61771.1"/>
    </source>
</evidence>
<dbReference type="InterPro" id="IPR027409">
    <property type="entry name" value="GroEL-like_apical_dom_sf"/>
</dbReference>
<dbReference type="AlphaFoldDB" id="A0A061QTV4"/>
<comment type="similarity">
    <text evidence="2 9">Belongs to the TCP-1 chaperonin family.</text>
</comment>
<dbReference type="GO" id="GO:0005524">
    <property type="term" value="F:ATP binding"/>
    <property type="evidence" value="ECO:0007669"/>
    <property type="project" value="UniProtKB-KW"/>
</dbReference>
<reference evidence="11" key="1">
    <citation type="submission" date="2014-05" db="EMBL/GenBank/DDBJ databases">
        <title>The transcriptome of the halophilic microalga Tetraselmis sp. GSL018 isolated from the Great Salt Lake, Utah.</title>
        <authorList>
            <person name="Jinkerson R.E."/>
            <person name="D'Adamo S."/>
            <person name="Posewitz M.C."/>
        </authorList>
    </citation>
    <scope>NUCLEOTIDE SEQUENCE</scope>
    <source>
        <strain evidence="11">GSL018</strain>
    </source>
</reference>
<dbReference type="InterPro" id="IPR027410">
    <property type="entry name" value="TCP-1-like_intermed_sf"/>
</dbReference>
<dbReference type="PROSITE" id="PS00995">
    <property type="entry name" value="TCP1_3"/>
    <property type="match status" value="1"/>
</dbReference>
<evidence type="ECO:0000256" key="1">
    <source>
        <dbReference type="ARBA" id="ARBA00004496"/>
    </source>
</evidence>
<dbReference type="GO" id="GO:0005737">
    <property type="term" value="C:cytoplasm"/>
    <property type="evidence" value="ECO:0007669"/>
    <property type="project" value="UniProtKB-SubCell"/>
</dbReference>
<proteinExistence type="inferred from homology"/>
<dbReference type="GO" id="GO:0016887">
    <property type="term" value="F:ATP hydrolysis activity"/>
    <property type="evidence" value="ECO:0007669"/>
    <property type="project" value="InterPro"/>
</dbReference>
<keyword evidence="5 9" id="KW-0547">Nucleotide-binding</keyword>
<dbReference type="InterPro" id="IPR002423">
    <property type="entry name" value="Cpn60/GroEL/TCP-1"/>
</dbReference>
<dbReference type="InterPro" id="IPR027413">
    <property type="entry name" value="GROEL-like_equatorial_sf"/>
</dbReference>
<dbReference type="GO" id="GO:0140662">
    <property type="term" value="F:ATP-dependent protein folding chaperone"/>
    <property type="evidence" value="ECO:0007669"/>
    <property type="project" value="InterPro"/>
</dbReference>
<dbReference type="GO" id="GO:0051082">
    <property type="term" value="F:unfolded protein binding"/>
    <property type="evidence" value="ECO:0007669"/>
    <property type="project" value="InterPro"/>
</dbReference>
<evidence type="ECO:0000256" key="5">
    <source>
        <dbReference type="ARBA" id="ARBA00022741"/>
    </source>
</evidence>
<dbReference type="SUPFAM" id="SSF54849">
    <property type="entry name" value="GroEL-intermediate domain like"/>
    <property type="match status" value="1"/>
</dbReference>
<dbReference type="FunFam" id="3.50.7.10:FF:000010">
    <property type="entry name" value="T-complex protein 1 subunit delta"/>
    <property type="match status" value="1"/>
</dbReference>
<feature type="non-terminal residue" evidence="11">
    <location>
        <position position="364"/>
    </location>
</feature>
<dbReference type="PRINTS" id="PR00304">
    <property type="entry name" value="TCOMPLEXTCP1"/>
</dbReference>
<dbReference type="PANTHER" id="PTHR11353">
    <property type="entry name" value="CHAPERONIN"/>
    <property type="match status" value="1"/>
</dbReference>
<evidence type="ECO:0000256" key="4">
    <source>
        <dbReference type="ARBA" id="ARBA00022490"/>
    </source>
</evidence>
<evidence type="ECO:0000256" key="6">
    <source>
        <dbReference type="ARBA" id="ARBA00022840"/>
    </source>
</evidence>
<protein>
    <recommendedName>
        <fullName evidence="3">T-complex protein 1 subunit delta</fullName>
    </recommendedName>
    <alternativeName>
        <fullName evidence="8">CCT-delta</fullName>
    </alternativeName>
</protein>